<keyword evidence="10" id="KW-0067">ATP-binding</keyword>
<evidence type="ECO:0000256" key="6">
    <source>
        <dbReference type="ARBA" id="ARBA00022598"/>
    </source>
</evidence>
<evidence type="ECO:0000256" key="9">
    <source>
        <dbReference type="ARBA" id="ARBA00022833"/>
    </source>
</evidence>
<dbReference type="GO" id="GO:0000049">
    <property type="term" value="F:tRNA binding"/>
    <property type="evidence" value="ECO:0007669"/>
    <property type="project" value="UniProtKB-KW"/>
</dbReference>
<dbReference type="CDD" id="cd00771">
    <property type="entry name" value="ThrRS_core"/>
    <property type="match status" value="1"/>
</dbReference>
<dbReference type="Gene3D" id="3.40.50.800">
    <property type="entry name" value="Anticodon-binding domain"/>
    <property type="match status" value="1"/>
</dbReference>
<dbReference type="GO" id="GO:0046872">
    <property type="term" value="F:metal ion binding"/>
    <property type="evidence" value="ECO:0007669"/>
    <property type="project" value="UniProtKB-KW"/>
</dbReference>
<evidence type="ECO:0000256" key="7">
    <source>
        <dbReference type="ARBA" id="ARBA00022723"/>
    </source>
</evidence>
<dbReference type="InterPro" id="IPR002314">
    <property type="entry name" value="aa-tRNA-synt_IIb"/>
</dbReference>
<comment type="similarity">
    <text evidence="2">Belongs to the class-II aminoacyl-tRNA synthetase family.</text>
</comment>
<dbReference type="CDD" id="cd00860">
    <property type="entry name" value="ThrRS_anticodon"/>
    <property type="match status" value="1"/>
</dbReference>
<dbReference type="Pfam" id="PF03129">
    <property type="entry name" value="HGTP_anticodon"/>
    <property type="match status" value="1"/>
</dbReference>
<dbReference type="PROSITE" id="PS50862">
    <property type="entry name" value="AA_TRNA_LIGASE_II"/>
    <property type="match status" value="1"/>
</dbReference>
<evidence type="ECO:0000256" key="15">
    <source>
        <dbReference type="NCBIfam" id="TIGR00418"/>
    </source>
</evidence>
<dbReference type="InterPro" id="IPR047246">
    <property type="entry name" value="ThrRS_anticodon"/>
</dbReference>
<evidence type="ECO:0000256" key="5">
    <source>
        <dbReference type="ARBA" id="ARBA00022555"/>
    </source>
</evidence>
<dbReference type="GO" id="GO:0005524">
    <property type="term" value="F:ATP binding"/>
    <property type="evidence" value="ECO:0007669"/>
    <property type="project" value="UniProtKB-KW"/>
</dbReference>
<keyword evidence="4" id="KW-0963">Cytoplasm</keyword>
<dbReference type="PANTHER" id="PTHR11451">
    <property type="entry name" value="THREONINE-TRNA LIGASE"/>
    <property type="match status" value="1"/>
</dbReference>
<feature type="non-terminal residue" evidence="17">
    <location>
        <position position="1"/>
    </location>
</feature>
<accession>A0A0R2PGY2</accession>
<evidence type="ECO:0000256" key="2">
    <source>
        <dbReference type="ARBA" id="ARBA00008226"/>
    </source>
</evidence>
<dbReference type="GO" id="GO:0004829">
    <property type="term" value="F:threonine-tRNA ligase activity"/>
    <property type="evidence" value="ECO:0007669"/>
    <property type="project" value="UniProtKB-UniRule"/>
</dbReference>
<dbReference type="NCBIfam" id="TIGR00418">
    <property type="entry name" value="thrS"/>
    <property type="match status" value="1"/>
</dbReference>
<dbReference type="SUPFAM" id="SSF55681">
    <property type="entry name" value="Class II aaRS and biotin synthetases"/>
    <property type="match status" value="1"/>
</dbReference>
<evidence type="ECO:0000256" key="1">
    <source>
        <dbReference type="ARBA" id="ARBA00004496"/>
    </source>
</evidence>
<dbReference type="GO" id="GO:0006435">
    <property type="term" value="P:threonyl-tRNA aminoacylation"/>
    <property type="evidence" value="ECO:0007669"/>
    <property type="project" value="UniProtKB-UniRule"/>
</dbReference>
<evidence type="ECO:0000256" key="12">
    <source>
        <dbReference type="ARBA" id="ARBA00022917"/>
    </source>
</evidence>
<dbReference type="FunFam" id="3.40.50.800:FF:000001">
    <property type="entry name" value="Threonine--tRNA ligase"/>
    <property type="match status" value="1"/>
</dbReference>
<dbReference type="InterPro" id="IPR012947">
    <property type="entry name" value="tRNA_SAD"/>
</dbReference>
<dbReference type="InterPro" id="IPR004154">
    <property type="entry name" value="Anticodon-bd"/>
</dbReference>
<dbReference type="Proteomes" id="UP000052955">
    <property type="component" value="Unassembled WGS sequence"/>
</dbReference>
<protein>
    <recommendedName>
        <fullName evidence="3 15">Threonine--tRNA ligase</fullName>
        <ecNumber evidence="3 15">6.1.1.3</ecNumber>
    </recommendedName>
</protein>
<dbReference type="InterPro" id="IPR036621">
    <property type="entry name" value="Anticodon-bd_dom_sf"/>
</dbReference>
<feature type="domain" description="Aminoacyl-transfer RNA synthetases class-II family profile" evidence="16">
    <location>
        <begin position="182"/>
        <end position="448"/>
    </location>
</feature>
<dbReference type="AlphaFoldDB" id="A0A0R2PGY2"/>
<keyword evidence="11" id="KW-0694">RNA-binding</keyword>
<evidence type="ECO:0000256" key="14">
    <source>
        <dbReference type="ARBA" id="ARBA00049515"/>
    </source>
</evidence>
<dbReference type="SMART" id="SM00863">
    <property type="entry name" value="tRNA_SAD"/>
    <property type="match status" value="1"/>
</dbReference>
<keyword evidence="7" id="KW-0479">Metal-binding</keyword>
<evidence type="ECO:0000256" key="8">
    <source>
        <dbReference type="ARBA" id="ARBA00022741"/>
    </source>
</evidence>
<dbReference type="PRINTS" id="PR01047">
    <property type="entry name" value="TRNASYNTHTHR"/>
</dbReference>
<evidence type="ECO:0000256" key="11">
    <source>
        <dbReference type="ARBA" id="ARBA00022884"/>
    </source>
</evidence>
<sequence>DDLVKIESAMRKIIKEGQRFRRRVTTEAQALKELAHEPFKCELIGIKGPAGEEASVEVGGSELTIYDNLGRDGNPVWSDLCRGPHLPSTKQIPAFKLMRTAAAYWRGSEKNPMLQRIYGTAWPSQDELNAYLELLAEAEKRDHRRLGTELDLFSFPEEIGSGLAVFHPKGGIVRRAMEDYSRIRHEQENYEFVYSPHLTKAALFETSGHLQWYADGMYPPMILDEELNADGTVKRAGQQYYMKPMNCPFHNLIYKSRGRSYRELPLRLFEFGTVYRYEKSGVLHGITRARGFTQDDAHIYCTKEQMVGELDSLLTFVLNLLRDYGLNDFYLELSTKNEEKFVGEDADWAEATDALRKAATAQNLELVLDEGGAAFYGPKISVQAKDAIGRTWQMSTIQVDFQLPARFELEYSATDGTRQRPVMIHRALFGSIERFFGVLTEHYSGAFPPWLAPVQAIGIPVADTFADYLGDVMTQMRKAGIRAELDASDDRMQKKVRNAQMQKIPFMVIAGEEDQKAGAVSFRYRNGEQKNGIPIADAIAEIKKVVAERTQV</sequence>
<keyword evidence="12" id="KW-0648">Protein biosynthesis</keyword>
<organism evidence="17 18">
    <name type="scientific">Actinobacteria bacterium BACL15 MAG-120823-bin78</name>
    <dbReference type="NCBI Taxonomy" id="1655563"/>
    <lineage>
        <taxon>Bacteria</taxon>
        <taxon>Bacillati</taxon>
        <taxon>Actinomycetota</taxon>
        <taxon>Actinomycetes</taxon>
        <taxon>Actinomycetes incertae sedis</taxon>
        <taxon>ac1 cluster</taxon>
    </lineage>
</organism>
<evidence type="ECO:0000259" key="16">
    <source>
        <dbReference type="PROSITE" id="PS50862"/>
    </source>
</evidence>
<dbReference type="Gene3D" id="3.30.980.10">
    <property type="entry name" value="Threonyl-trna Synthetase, Chain A, domain 2"/>
    <property type="match status" value="1"/>
</dbReference>
<comment type="catalytic activity">
    <reaction evidence="14">
        <text>tRNA(Thr) + L-threonine + ATP = L-threonyl-tRNA(Thr) + AMP + diphosphate + H(+)</text>
        <dbReference type="Rhea" id="RHEA:24624"/>
        <dbReference type="Rhea" id="RHEA-COMP:9670"/>
        <dbReference type="Rhea" id="RHEA-COMP:9704"/>
        <dbReference type="ChEBI" id="CHEBI:15378"/>
        <dbReference type="ChEBI" id="CHEBI:30616"/>
        <dbReference type="ChEBI" id="CHEBI:33019"/>
        <dbReference type="ChEBI" id="CHEBI:57926"/>
        <dbReference type="ChEBI" id="CHEBI:78442"/>
        <dbReference type="ChEBI" id="CHEBI:78534"/>
        <dbReference type="ChEBI" id="CHEBI:456215"/>
        <dbReference type="EC" id="6.1.1.3"/>
    </reaction>
</comment>
<dbReference type="EMBL" id="LIAN01000132">
    <property type="protein sequence ID" value="KRO37167.1"/>
    <property type="molecule type" value="Genomic_DNA"/>
</dbReference>
<dbReference type="InterPro" id="IPR018163">
    <property type="entry name" value="Thr/Ala-tRNA-synth_IIc_edit"/>
</dbReference>
<dbReference type="InterPro" id="IPR006195">
    <property type="entry name" value="aa-tRNA-synth_II"/>
</dbReference>
<evidence type="ECO:0000313" key="17">
    <source>
        <dbReference type="EMBL" id="KRO37167.1"/>
    </source>
</evidence>
<dbReference type="SUPFAM" id="SSF52954">
    <property type="entry name" value="Class II aaRS ABD-related"/>
    <property type="match status" value="1"/>
</dbReference>
<dbReference type="HAMAP" id="MF_00184">
    <property type="entry name" value="Thr_tRNA_synth"/>
    <property type="match status" value="1"/>
</dbReference>
<dbReference type="InterPro" id="IPR033728">
    <property type="entry name" value="ThrRS_core"/>
</dbReference>
<evidence type="ECO:0000313" key="18">
    <source>
        <dbReference type="Proteomes" id="UP000052955"/>
    </source>
</evidence>
<dbReference type="GO" id="GO:0005737">
    <property type="term" value="C:cytoplasm"/>
    <property type="evidence" value="ECO:0007669"/>
    <property type="project" value="UniProtKB-SubCell"/>
</dbReference>
<gene>
    <name evidence="17" type="primary">thrS</name>
    <name evidence="17" type="ORF">ABR55_00040</name>
</gene>
<dbReference type="Pfam" id="PF07973">
    <property type="entry name" value="tRNA_SAD"/>
    <property type="match status" value="1"/>
</dbReference>
<name>A0A0R2PGY2_9ACTN</name>
<keyword evidence="9" id="KW-0862">Zinc</keyword>
<comment type="caution">
    <text evidence="17">The sequence shown here is derived from an EMBL/GenBank/DDBJ whole genome shotgun (WGS) entry which is preliminary data.</text>
</comment>
<dbReference type="EC" id="6.1.1.3" evidence="3 15"/>
<dbReference type="InterPro" id="IPR045864">
    <property type="entry name" value="aa-tRNA-synth_II/BPL/LPL"/>
</dbReference>
<evidence type="ECO:0000256" key="10">
    <source>
        <dbReference type="ARBA" id="ARBA00022840"/>
    </source>
</evidence>
<proteinExistence type="inferred from homology"/>
<evidence type="ECO:0000256" key="4">
    <source>
        <dbReference type="ARBA" id="ARBA00022490"/>
    </source>
</evidence>
<dbReference type="Pfam" id="PF00587">
    <property type="entry name" value="tRNA-synt_2b"/>
    <property type="match status" value="1"/>
</dbReference>
<dbReference type="FunFam" id="3.30.54.20:FF:000003">
    <property type="entry name" value="Threonine--tRNA ligase"/>
    <property type="match status" value="1"/>
</dbReference>
<comment type="subcellular location">
    <subcellularLocation>
        <location evidence="1">Cytoplasm</location>
    </subcellularLocation>
</comment>
<dbReference type="SUPFAM" id="SSF55186">
    <property type="entry name" value="ThrRS/AlaRS common domain"/>
    <property type="match status" value="1"/>
</dbReference>
<dbReference type="Gene3D" id="3.30.930.10">
    <property type="entry name" value="Bira Bifunctional Protein, Domain 2"/>
    <property type="match status" value="1"/>
</dbReference>
<dbReference type="FunFam" id="3.30.930.10:FF:000019">
    <property type="entry name" value="Threonine--tRNA ligase"/>
    <property type="match status" value="1"/>
</dbReference>
<dbReference type="PANTHER" id="PTHR11451:SF44">
    <property type="entry name" value="THREONINE--TRNA LIGASE, CHLOROPLASTIC_MITOCHONDRIAL 2"/>
    <property type="match status" value="1"/>
</dbReference>
<evidence type="ECO:0000256" key="3">
    <source>
        <dbReference type="ARBA" id="ARBA00013163"/>
    </source>
</evidence>
<keyword evidence="8" id="KW-0547">Nucleotide-binding</keyword>
<keyword evidence="5" id="KW-0820">tRNA-binding</keyword>
<dbReference type="InterPro" id="IPR002320">
    <property type="entry name" value="Thr-tRNA-ligase_IIa"/>
</dbReference>
<keyword evidence="6 17" id="KW-0436">Ligase</keyword>
<reference evidence="17 18" key="1">
    <citation type="submission" date="2015-10" db="EMBL/GenBank/DDBJ databases">
        <title>Metagenome-Assembled Genomes uncover a global brackish microbiome.</title>
        <authorList>
            <person name="Hugerth L.W."/>
            <person name="Larsson J."/>
            <person name="Alneberg J."/>
            <person name="Lindh M.V."/>
            <person name="Legrand C."/>
            <person name="Pinhassi J."/>
            <person name="Andersson A.F."/>
        </authorList>
    </citation>
    <scope>NUCLEOTIDE SEQUENCE [LARGE SCALE GENOMIC DNA]</scope>
    <source>
        <strain evidence="17">BACL15 MAG-120823-bin78</strain>
    </source>
</reference>
<evidence type="ECO:0000256" key="13">
    <source>
        <dbReference type="ARBA" id="ARBA00023146"/>
    </source>
</evidence>
<keyword evidence="13" id="KW-0030">Aminoacyl-tRNA synthetase</keyword>